<protein>
    <submittedName>
        <fullName evidence="1">Uncharacterized protein</fullName>
    </submittedName>
</protein>
<dbReference type="AlphaFoldDB" id="A0A0P7BJL2"/>
<name>A0A0P7BJL2_9BACT</name>
<dbReference type="Proteomes" id="UP000050454">
    <property type="component" value="Unassembled WGS sequence"/>
</dbReference>
<evidence type="ECO:0000313" key="2">
    <source>
        <dbReference type="Proteomes" id="UP000050454"/>
    </source>
</evidence>
<dbReference type="EMBL" id="LGTQ01000011">
    <property type="protein sequence ID" value="KPM47392.1"/>
    <property type="molecule type" value="Genomic_DNA"/>
</dbReference>
<organism evidence="1 2">
    <name type="scientific">Jiulongibacter sediminis</name>
    <dbReference type="NCBI Taxonomy" id="1605367"/>
    <lineage>
        <taxon>Bacteria</taxon>
        <taxon>Pseudomonadati</taxon>
        <taxon>Bacteroidota</taxon>
        <taxon>Cytophagia</taxon>
        <taxon>Cytophagales</taxon>
        <taxon>Leadbetterellaceae</taxon>
        <taxon>Jiulongibacter</taxon>
    </lineage>
</organism>
<dbReference type="STRING" id="1605367.AFM12_14655"/>
<dbReference type="OrthoDB" id="870410at2"/>
<accession>A0A0P7BJL2</accession>
<evidence type="ECO:0000313" key="1">
    <source>
        <dbReference type="EMBL" id="KPM47392.1"/>
    </source>
</evidence>
<reference evidence="1 2" key="1">
    <citation type="submission" date="2015-07" db="EMBL/GenBank/DDBJ databases">
        <title>The draft genome sequence of Leadbetterella sp. JN14-9.</title>
        <authorList>
            <person name="Liu Y."/>
            <person name="Du J."/>
            <person name="Shao Z."/>
        </authorList>
    </citation>
    <scope>NUCLEOTIDE SEQUENCE [LARGE SCALE GENOMIC DNA]</scope>
    <source>
        <strain evidence="1 2">JN14-9</strain>
    </source>
</reference>
<comment type="caution">
    <text evidence="1">The sequence shown here is derived from an EMBL/GenBank/DDBJ whole genome shotgun (WGS) entry which is preliminary data.</text>
</comment>
<proteinExistence type="predicted"/>
<sequence>MKKLSTLLILLWQITAGQSLTLLPGQIQLPVLDFETLENQSNPEEGTVIYQPALNCLAYYNGTRWNCIGETRPIWSYVRNSLAIKVINATSMSEVYDIKNQGDSALFSLVKIQGTVSVLSSTINATATYDYLLIRADSALNPVWYKKISFTGEDFHLSRIKQRANGDILLVGHYKNGSLAYNGSQLQSHTGSPKSFVMEVNAVTGSLNWHRKPGSSGSFKTYDMAVRANGDLFLVGRFEANAQVLGSTLPSTGGAFVMLLNNDATAIKNTKTWHSNSNYLKARFIEVNNTFEYVNVVSEFTDSLSFFGQSLHTNSPSAIFVQTFYYYNASNLIAGGVAYTQGGPTDSLGITRFERNILIGEAKGSHLFNNPGTYINSFGTQIDGSFAIGTATNNLSAYFYPIASTISYQRNKTKIHYAHSNNLLISGSANEFPSLFTYPNPFSQQSQISSPIEISGSTVLYSIGTRTSTFEAISPVSVPNRIPYFTEMAFYSGGVFYGLNYFNSYCEIDGIRFQKPPSAFAEAVLLNTKYK</sequence>
<keyword evidence="2" id="KW-1185">Reference proteome</keyword>
<dbReference type="PATRIC" id="fig|1605367.3.peg.343"/>
<dbReference type="RefSeq" id="WP_055149563.1">
    <property type="nucleotide sequence ID" value="NZ_JXSZ01000011.1"/>
</dbReference>
<gene>
    <name evidence="1" type="ORF">AFM12_14655</name>
</gene>